<comment type="caution">
    <text evidence="2">The sequence shown here is derived from an EMBL/GenBank/DDBJ whole genome shotgun (WGS) entry which is preliminary data.</text>
</comment>
<protein>
    <submittedName>
        <fullName evidence="2">Uncharacterized protein</fullName>
    </submittedName>
</protein>
<name>A0A369J5B0_HYPMA</name>
<evidence type="ECO:0000256" key="1">
    <source>
        <dbReference type="SAM" id="MobiDB-lite"/>
    </source>
</evidence>
<evidence type="ECO:0000313" key="3">
    <source>
        <dbReference type="Proteomes" id="UP000076154"/>
    </source>
</evidence>
<accession>A0A369J5B0</accession>
<sequence length="91" mass="10517">MRTLALDRKIWKAGRAGSSQESSRPITPHCAPRDRPSSPRNTDAPRGGRFWGEWRVFERRIDVSMWMKVAPDQAGKFIQRWRLSPQISAIL</sequence>
<evidence type="ECO:0000313" key="2">
    <source>
        <dbReference type="EMBL" id="RDB17229.1"/>
    </source>
</evidence>
<dbReference type="Proteomes" id="UP000076154">
    <property type="component" value="Unassembled WGS sequence"/>
</dbReference>
<dbReference type="AlphaFoldDB" id="A0A369J5B0"/>
<organism evidence="2 3">
    <name type="scientific">Hypsizygus marmoreus</name>
    <name type="common">White beech mushroom</name>
    <name type="synonym">Agaricus marmoreus</name>
    <dbReference type="NCBI Taxonomy" id="39966"/>
    <lineage>
        <taxon>Eukaryota</taxon>
        <taxon>Fungi</taxon>
        <taxon>Dikarya</taxon>
        <taxon>Basidiomycota</taxon>
        <taxon>Agaricomycotina</taxon>
        <taxon>Agaricomycetes</taxon>
        <taxon>Agaricomycetidae</taxon>
        <taxon>Agaricales</taxon>
        <taxon>Tricholomatineae</taxon>
        <taxon>Lyophyllaceae</taxon>
        <taxon>Hypsizygus</taxon>
    </lineage>
</organism>
<proteinExistence type="predicted"/>
<reference evidence="2" key="1">
    <citation type="submission" date="2018-04" db="EMBL/GenBank/DDBJ databases">
        <title>Whole genome sequencing of Hypsizygus marmoreus.</title>
        <authorList>
            <person name="Choi I.-G."/>
            <person name="Min B."/>
            <person name="Kim J.-G."/>
            <person name="Kim S."/>
            <person name="Oh Y.-L."/>
            <person name="Kong W.-S."/>
            <person name="Park H."/>
            <person name="Jeong J."/>
            <person name="Song E.-S."/>
        </authorList>
    </citation>
    <scope>NUCLEOTIDE SEQUENCE [LARGE SCALE GENOMIC DNA]</scope>
    <source>
        <strain evidence="2">51987-8</strain>
    </source>
</reference>
<dbReference type="EMBL" id="LUEZ02000113">
    <property type="protein sequence ID" value="RDB17229.1"/>
    <property type="molecule type" value="Genomic_DNA"/>
</dbReference>
<gene>
    <name evidence="2" type="ORF">Hypma_001745</name>
</gene>
<keyword evidence="3" id="KW-1185">Reference proteome</keyword>
<dbReference type="InParanoid" id="A0A369J5B0"/>
<feature type="region of interest" description="Disordered" evidence="1">
    <location>
        <begin position="12"/>
        <end position="48"/>
    </location>
</feature>